<dbReference type="AlphaFoldDB" id="A0A427YEQ8"/>
<dbReference type="Proteomes" id="UP000279259">
    <property type="component" value="Unassembled WGS sequence"/>
</dbReference>
<gene>
    <name evidence="5" type="ORF">EHS25_002210</name>
</gene>
<dbReference type="EMBL" id="RSCD01000013">
    <property type="protein sequence ID" value="RSH89659.1"/>
    <property type="molecule type" value="Genomic_DNA"/>
</dbReference>
<dbReference type="Pfam" id="PF00232">
    <property type="entry name" value="Glyco_hydro_1"/>
    <property type="match status" value="1"/>
</dbReference>
<dbReference type="PANTHER" id="PTHR10353">
    <property type="entry name" value="GLYCOSYL HYDROLASE"/>
    <property type="match status" value="1"/>
</dbReference>
<keyword evidence="2" id="KW-0378">Hydrolase</keyword>
<dbReference type="InterPro" id="IPR001360">
    <property type="entry name" value="Glyco_hydro_1"/>
</dbReference>
<dbReference type="GO" id="GO:0005975">
    <property type="term" value="P:carbohydrate metabolic process"/>
    <property type="evidence" value="ECO:0007669"/>
    <property type="project" value="InterPro"/>
</dbReference>
<keyword evidence="6" id="KW-1185">Reference proteome</keyword>
<keyword evidence="3" id="KW-0326">Glycosidase</keyword>
<evidence type="ECO:0000256" key="2">
    <source>
        <dbReference type="ARBA" id="ARBA00022801"/>
    </source>
</evidence>
<dbReference type="PANTHER" id="PTHR10353:SF36">
    <property type="entry name" value="LP05116P"/>
    <property type="match status" value="1"/>
</dbReference>
<evidence type="ECO:0000256" key="3">
    <source>
        <dbReference type="ARBA" id="ARBA00023295"/>
    </source>
</evidence>
<dbReference type="OrthoDB" id="65569at2759"/>
<evidence type="ECO:0000313" key="6">
    <source>
        <dbReference type="Proteomes" id="UP000279259"/>
    </source>
</evidence>
<dbReference type="InterPro" id="IPR017853">
    <property type="entry name" value="GH"/>
</dbReference>
<proteinExistence type="inferred from homology"/>
<evidence type="ECO:0000256" key="1">
    <source>
        <dbReference type="ARBA" id="ARBA00010838"/>
    </source>
</evidence>
<comment type="similarity">
    <text evidence="1 4">Belongs to the glycosyl hydrolase 1 family.</text>
</comment>
<evidence type="ECO:0008006" key="7">
    <source>
        <dbReference type="Google" id="ProtNLM"/>
    </source>
</evidence>
<accession>A0A427YEQ8</accession>
<reference evidence="5 6" key="1">
    <citation type="submission" date="2018-11" db="EMBL/GenBank/DDBJ databases">
        <title>Genome sequence of Saitozyma podzolica DSM 27192.</title>
        <authorList>
            <person name="Aliyu H."/>
            <person name="Gorte O."/>
            <person name="Ochsenreither K."/>
        </authorList>
    </citation>
    <scope>NUCLEOTIDE SEQUENCE [LARGE SCALE GENOMIC DNA]</scope>
    <source>
        <strain evidence="5 6">DSM 27192</strain>
    </source>
</reference>
<dbReference type="Gene3D" id="3.20.20.80">
    <property type="entry name" value="Glycosidases"/>
    <property type="match status" value="1"/>
</dbReference>
<dbReference type="GO" id="GO:0008422">
    <property type="term" value="F:beta-glucosidase activity"/>
    <property type="evidence" value="ECO:0007669"/>
    <property type="project" value="TreeGrafter"/>
</dbReference>
<evidence type="ECO:0000313" key="5">
    <source>
        <dbReference type="EMBL" id="RSH89659.1"/>
    </source>
</evidence>
<protein>
    <recommendedName>
        <fullName evidence="7">Beta-glucosidase 1B</fullName>
    </recommendedName>
</protein>
<comment type="caution">
    <text evidence="5">The sequence shown here is derived from an EMBL/GenBank/DDBJ whole genome shotgun (WGS) entry which is preliminary data.</text>
</comment>
<dbReference type="PRINTS" id="PR00131">
    <property type="entry name" value="GLHYDRLASE1"/>
</dbReference>
<name>A0A427YEQ8_9TREE</name>
<sequence>MTRSATLLDSPYRGTLGPNFLHGYASASYQIEGGYEQDGRGPSVWDVALKDMDNGEEACDSYNRWREDVALLVKYGVNSYRFSLSWSRIIPLGGKDDPINPKGIKYYSDLIDALLENGITPLVTIYHWDLPLELEKRYGGFVASGEAQERLLEDYEHYASVCFDAFGDRVKHWITHNEPQVFSMLVGGFLSKDTFDMNTDRWVLARNMILTHARAVDLYRRKYQSTQNGTIGITLNIEWCEPYDDSPEAIKAAQESLDIHAGLFADPIYLGRINPTIKALAGDSYPDFTPEEWKIIRGSSDFFGLNHYSTRWCTGKPMGDDPTRMKTFFGGTDQVTEREDGTPIGFRGHNGHPYTVPWGFHKLLHYVNDTWVKAAGEFRGRPMSIVVTENGFAGQDEADQSLEVIVDDARRQEYFESYLLKLVQATREGVPISGYMGWSLLDNLEWSAGYGPCFGVTHVDRKNGFVRTPKDSAFYLKEVFAHLTATKGASTMKA</sequence>
<dbReference type="STRING" id="1890683.A0A427YEQ8"/>
<evidence type="ECO:0000256" key="4">
    <source>
        <dbReference type="RuleBase" id="RU003690"/>
    </source>
</evidence>
<organism evidence="5 6">
    <name type="scientific">Saitozyma podzolica</name>
    <dbReference type="NCBI Taxonomy" id="1890683"/>
    <lineage>
        <taxon>Eukaryota</taxon>
        <taxon>Fungi</taxon>
        <taxon>Dikarya</taxon>
        <taxon>Basidiomycota</taxon>
        <taxon>Agaricomycotina</taxon>
        <taxon>Tremellomycetes</taxon>
        <taxon>Tremellales</taxon>
        <taxon>Trimorphomycetaceae</taxon>
        <taxon>Saitozyma</taxon>
    </lineage>
</organism>
<dbReference type="SUPFAM" id="SSF51445">
    <property type="entry name" value="(Trans)glycosidases"/>
    <property type="match status" value="1"/>
</dbReference>